<dbReference type="PIRSF" id="PIRSF037227">
    <property type="entry name" value="Aminobenzoyl-glu_utiliz_pB"/>
    <property type="match status" value="1"/>
</dbReference>
<dbReference type="InterPro" id="IPR002933">
    <property type="entry name" value="Peptidase_M20"/>
</dbReference>
<dbReference type="GO" id="GO:0016805">
    <property type="term" value="F:dipeptidase activity"/>
    <property type="evidence" value="ECO:0007669"/>
    <property type="project" value="TreeGrafter"/>
</dbReference>
<dbReference type="SUPFAM" id="SSF55031">
    <property type="entry name" value="Bacterial exopeptidase dimerisation domain"/>
    <property type="match status" value="1"/>
</dbReference>
<evidence type="ECO:0000313" key="2">
    <source>
        <dbReference type="EMBL" id="MCG4744181.1"/>
    </source>
</evidence>
<dbReference type="AlphaFoldDB" id="A0AAW5BVC1"/>
<accession>A0AAW5BVC1</accession>
<dbReference type="InterPro" id="IPR017145">
    <property type="entry name" value="Aminobenzoyl-glu_utiliz_pB"/>
</dbReference>
<dbReference type="Proteomes" id="UP001299608">
    <property type="component" value="Unassembled WGS sequence"/>
</dbReference>
<dbReference type="Pfam" id="PF07687">
    <property type="entry name" value="M20_dimer"/>
    <property type="match status" value="1"/>
</dbReference>
<dbReference type="InterPro" id="IPR052030">
    <property type="entry name" value="Peptidase_M20/M20A_hydrolases"/>
</dbReference>
<dbReference type="GO" id="GO:0071713">
    <property type="term" value="F:para-aminobenzoyl-glutamate hydrolase activity"/>
    <property type="evidence" value="ECO:0007669"/>
    <property type="project" value="TreeGrafter"/>
</dbReference>
<dbReference type="PANTHER" id="PTHR30575">
    <property type="entry name" value="PEPTIDASE M20"/>
    <property type="match status" value="1"/>
</dbReference>
<dbReference type="InterPro" id="IPR011650">
    <property type="entry name" value="Peptidase_M20_dimer"/>
</dbReference>
<dbReference type="EMBL" id="JAKNGE010000002">
    <property type="protein sequence ID" value="MCG4744181.1"/>
    <property type="molecule type" value="Genomic_DNA"/>
</dbReference>
<dbReference type="Gene3D" id="3.40.630.10">
    <property type="entry name" value="Zn peptidases"/>
    <property type="match status" value="1"/>
</dbReference>
<gene>
    <name evidence="2" type="ORF">L0N08_02005</name>
</gene>
<dbReference type="GO" id="GO:0005737">
    <property type="term" value="C:cytoplasm"/>
    <property type="evidence" value="ECO:0007669"/>
    <property type="project" value="TreeGrafter"/>
</dbReference>
<protein>
    <submittedName>
        <fullName evidence="2">Amidohydrolase</fullName>
    </submittedName>
</protein>
<dbReference type="InterPro" id="IPR017439">
    <property type="entry name" value="Amidohydrolase"/>
</dbReference>
<reference evidence="2" key="1">
    <citation type="submission" date="2022-01" db="EMBL/GenBank/DDBJ databases">
        <title>Collection of gut derived symbiotic bacterial strains cultured from healthy donors.</title>
        <authorList>
            <person name="Lin H."/>
            <person name="Kohout C."/>
            <person name="Waligurski E."/>
            <person name="Pamer E.G."/>
        </authorList>
    </citation>
    <scope>NUCLEOTIDE SEQUENCE</scope>
    <source>
        <strain evidence="2">DFI.6.55</strain>
    </source>
</reference>
<dbReference type="PANTHER" id="PTHR30575:SF0">
    <property type="entry name" value="XAA-ARG DIPEPTIDASE"/>
    <property type="match status" value="1"/>
</dbReference>
<dbReference type="NCBIfam" id="TIGR01891">
    <property type="entry name" value="amidohydrolases"/>
    <property type="match status" value="1"/>
</dbReference>
<dbReference type="SUPFAM" id="SSF53187">
    <property type="entry name" value="Zn-dependent exopeptidases"/>
    <property type="match status" value="1"/>
</dbReference>
<name>A0AAW5BVC1_9FIRM</name>
<organism evidence="2 3">
    <name type="scientific">Enterocloster aldenensis</name>
    <dbReference type="NCBI Taxonomy" id="358742"/>
    <lineage>
        <taxon>Bacteria</taxon>
        <taxon>Bacillati</taxon>
        <taxon>Bacillota</taxon>
        <taxon>Clostridia</taxon>
        <taxon>Lachnospirales</taxon>
        <taxon>Lachnospiraceae</taxon>
        <taxon>Enterocloster</taxon>
    </lineage>
</organism>
<dbReference type="RefSeq" id="WP_238053383.1">
    <property type="nucleotide sequence ID" value="NZ_JAKNGE010000002.1"/>
</dbReference>
<proteinExistence type="predicted"/>
<dbReference type="Pfam" id="PF01546">
    <property type="entry name" value="Peptidase_M20"/>
    <property type="match status" value="1"/>
</dbReference>
<sequence>MIRENEQACLASVDDREDALVDLSRRIWEYAEPGLKEVESSRAIADFLRDEGFRVQLGVGELPTAICAEYGSGGPVIAYLGEYDSLPRLNQVVAAHKELKYADEPEQPGHGCGHNNLGVGAAGAALLLKDAIQSGRVKGTVRFYGCPAEETLVGKVFMVRDGAFKDVDCAMTWHSHAYNGAWGACYTCMNSVKFHFHGKAAHAAGHPFDGRSALDAVELMNVSANYMREHVIPDVRLHYTTICDCVPNVVPDECTVWYYIRAPKREDVDYVYLWLCDCAKGAALMTQTTFDIEFLTGCSNVMPNDVLEKVMLSAYKDVGAPKFTEEDHAFARQMARTYPDVLERDRRIMKEEYGVDGDDKFLCDVVFDKVIENRLVAPGSTDVGDVSHVVPTYQIYVAGQGIGCPGHSWQMTAYSGHHVGFASMLCAAKVLGVSGLRLLEDPELIRMAWENFHENQQVPYVSPLPLDLKPDFT</sequence>
<feature type="domain" description="Peptidase M20 dimerisation" evidence="1">
    <location>
        <begin position="191"/>
        <end position="270"/>
    </location>
</feature>
<dbReference type="GO" id="GO:0046657">
    <property type="term" value="P:folic acid catabolic process"/>
    <property type="evidence" value="ECO:0007669"/>
    <property type="project" value="TreeGrafter"/>
</dbReference>
<dbReference type="Gene3D" id="3.30.70.360">
    <property type="match status" value="1"/>
</dbReference>
<evidence type="ECO:0000259" key="1">
    <source>
        <dbReference type="Pfam" id="PF07687"/>
    </source>
</evidence>
<dbReference type="InterPro" id="IPR036264">
    <property type="entry name" value="Bact_exopeptidase_dim_dom"/>
</dbReference>
<comment type="caution">
    <text evidence="2">The sequence shown here is derived from an EMBL/GenBank/DDBJ whole genome shotgun (WGS) entry which is preliminary data.</text>
</comment>
<evidence type="ECO:0000313" key="3">
    <source>
        <dbReference type="Proteomes" id="UP001299608"/>
    </source>
</evidence>